<protein>
    <submittedName>
        <fullName evidence="5">Dihydrodipicolinate synthase family protein</fullName>
    </submittedName>
</protein>
<dbReference type="PANTHER" id="PTHR12128:SF67">
    <property type="entry name" value="BLR3884 PROTEIN"/>
    <property type="match status" value="1"/>
</dbReference>
<evidence type="ECO:0000256" key="4">
    <source>
        <dbReference type="PIRSR" id="PIRSR001365-2"/>
    </source>
</evidence>
<evidence type="ECO:0000313" key="6">
    <source>
        <dbReference type="Proteomes" id="UP000664122"/>
    </source>
</evidence>
<keyword evidence="6" id="KW-1185">Reference proteome</keyword>
<dbReference type="SUPFAM" id="SSF51569">
    <property type="entry name" value="Aldolase"/>
    <property type="match status" value="1"/>
</dbReference>
<dbReference type="GO" id="GO:0008840">
    <property type="term" value="F:4-hydroxy-tetrahydrodipicolinate synthase activity"/>
    <property type="evidence" value="ECO:0007669"/>
    <property type="project" value="TreeGrafter"/>
</dbReference>
<comment type="caution">
    <text evidence="5">The sequence shown here is derived from an EMBL/GenBank/DDBJ whole genome shotgun (WGS) entry which is preliminary data.</text>
</comment>
<dbReference type="Proteomes" id="UP000664122">
    <property type="component" value="Unassembled WGS sequence"/>
</dbReference>
<feature type="binding site" evidence="4">
    <location>
        <position position="60"/>
    </location>
    <ligand>
        <name>pyruvate</name>
        <dbReference type="ChEBI" id="CHEBI:15361"/>
    </ligand>
</feature>
<evidence type="ECO:0000256" key="1">
    <source>
        <dbReference type="ARBA" id="ARBA00023239"/>
    </source>
</evidence>
<evidence type="ECO:0000256" key="2">
    <source>
        <dbReference type="PIRNR" id="PIRNR001365"/>
    </source>
</evidence>
<dbReference type="AlphaFoldDB" id="A0A939JSL2"/>
<feature type="binding site" evidence="4">
    <location>
        <position position="222"/>
    </location>
    <ligand>
        <name>pyruvate</name>
        <dbReference type="ChEBI" id="CHEBI:15361"/>
    </ligand>
</feature>
<dbReference type="RefSeq" id="WP_207257863.1">
    <property type="nucleotide sequence ID" value="NZ_JAFMPP010000008.1"/>
</dbReference>
<feature type="active site" description="Proton donor/acceptor" evidence="3">
    <location>
        <position position="152"/>
    </location>
</feature>
<dbReference type="Pfam" id="PF00701">
    <property type="entry name" value="DHDPS"/>
    <property type="match status" value="1"/>
</dbReference>
<dbReference type="EMBL" id="JAFMPP010000008">
    <property type="protein sequence ID" value="MBO0663078.1"/>
    <property type="molecule type" value="Genomic_DNA"/>
</dbReference>
<reference evidence="5" key="1">
    <citation type="submission" date="2021-03" db="EMBL/GenBank/DDBJ databases">
        <title>Whole genome sequence of Jiella sp. CQZ9-1.</title>
        <authorList>
            <person name="Tuo L."/>
        </authorList>
    </citation>
    <scope>NUCLEOTIDE SEQUENCE</scope>
    <source>
        <strain evidence="5">CQZ9-1</strain>
    </source>
</reference>
<feature type="active site" description="Schiff-base intermediate with substrate" evidence="3">
    <location>
        <position position="182"/>
    </location>
</feature>
<sequence length="302" mass="30870">MHPSNTLINDNVANAKPFGISAALITPFTRDGALDAAAGGRQAARVIAAGAEGVTLCGTTGEGASLTRAERAKLIDGVLDAGVAAEAVTLCLCATAAEDAASQARDGLERGIRRFLATPPFYFKGVPDAGLEAWFGALIERLDAASVELILYHIPKVTGTPLSPALVRRLKDRFGPAIRGVKDSSGSWSGAQGFLKARDLSVMIGDERLLAGAASLGGSGSISGLANLVPAQVRATHETGTANAGINALVVAVIENGGTAMIKALAAKLFDEPGLAAMRAPNVAADPARADEIIDQVLRPML</sequence>
<dbReference type="PRINTS" id="PR00146">
    <property type="entry name" value="DHPICSNTHASE"/>
</dbReference>
<keyword evidence="1 2" id="KW-0456">Lyase</keyword>
<evidence type="ECO:0000313" key="5">
    <source>
        <dbReference type="EMBL" id="MBO0663078.1"/>
    </source>
</evidence>
<dbReference type="SMART" id="SM01130">
    <property type="entry name" value="DHDPS"/>
    <property type="match status" value="1"/>
</dbReference>
<evidence type="ECO:0000256" key="3">
    <source>
        <dbReference type="PIRSR" id="PIRSR001365-1"/>
    </source>
</evidence>
<accession>A0A939JSL2</accession>
<organism evidence="5 6">
    <name type="scientific">Jiella flava</name>
    <dbReference type="NCBI Taxonomy" id="2816857"/>
    <lineage>
        <taxon>Bacteria</taxon>
        <taxon>Pseudomonadati</taxon>
        <taxon>Pseudomonadota</taxon>
        <taxon>Alphaproteobacteria</taxon>
        <taxon>Hyphomicrobiales</taxon>
        <taxon>Aurantimonadaceae</taxon>
        <taxon>Jiella</taxon>
    </lineage>
</organism>
<proteinExistence type="inferred from homology"/>
<gene>
    <name evidence="5" type="ORF">J1C48_10860</name>
</gene>
<dbReference type="CDD" id="cd00408">
    <property type="entry name" value="DHDPS-like"/>
    <property type="match status" value="1"/>
</dbReference>
<comment type="similarity">
    <text evidence="2">Belongs to the DapA family.</text>
</comment>
<name>A0A939JSL2_9HYPH</name>
<dbReference type="InterPro" id="IPR013785">
    <property type="entry name" value="Aldolase_TIM"/>
</dbReference>
<dbReference type="Gene3D" id="3.20.20.70">
    <property type="entry name" value="Aldolase class I"/>
    <property type="match status" value="1"/>
</dbReference>
<dbReference type="PANTHER" id="PTHR12128">
    <property type="entry name" value="DIHYDRODIPICOLINATE SYNTHASE"/>
    <property type="match status" value="1"/>
</dbReference>
<dbReference type="PIRSF" id="PIRSF001365">
    <property type="entry name" value="DHDPS"/>
    <property type="match status" value="1"/>
</dbReference>
<dbReference type="InterPro" id="IPR002220">
    <property type="entry name" value="DapA-like"/>
</dbReference>